<sequence>MSKMKKTGFTRSIAAIGAIALATTALVSPAAAQPVPDDLTVMPPVPTDYQPARTPWGDPDFRGMWPIDNIASLPMNRPAQYGNRFWLTDEEYAARQAQYNASDARYAAEEESGTIGMGHWVESDSSGRRTNLLVSPANGQLPPLTPEAQARYQAGRSSWTPNTQFNWVSDFDTWDRCVTRGFPASMFPFRYNNGIQVLQSPGYVVINLEMIHDARIIPIVANKAAADARRWPANVRTWMGQSIGWWEGNTLVVETTNIIAGDSVPQNAYERGPSPLNMATLGVPPFNTIPTSPKAKVVERLTMTGPDSIIYELTYEDPDVFTAPWTARLDWSRNDEYSFFEYACHEGNVQIRNYITASRAGLQPVRETEGGDGGAH</sequence>
<gene>
    <name evidence="2" type="ORF">ACFODK_12720</name>
</gene>
<accession>A0ABV7EGA3</accession>
<keyword evidence="1" id="KW-0732">Signal</keyword>
<keyword evidence="3" id="KW-1185">Reference proteome</keyword>
<feature type="chain" id="PRO_5047184622" evidence="1">
    <location>
        <begin position="33"/>
        <end position="376"/>
    </location>
</feature>
<reference evidence="3" key="1">
    <citation type="journal article" date="2019" name="Int. J. Syst. Evol. Microbiol.">
        <title>The Global Catalogue of Microorganisms (GCM) 10K type strain sequencing project: providing services to taxonomists for standard genome sequencing and annotation.</title>
        <authorList>
            <consortium name="The Broad Institute Genomics Platform"/>
            <consortium name="The Broad Institute Genome Sequencing Center for Infectious Disease"/>
            <person name="Wu L."/>
            <person name="Ma J."/>
        </authorList>
    </citation>
    <scope>NUCLEOTIDE SEQUENCE [LARGE SCALE GENOMIC DNA]</scope>
    <source>
        <strain evidence="3">KCTC 52606</strain>
    </source>
</reference>
<organism evidence="2 3">
    <name type="scientific">Alteraurantiacibacter lauratis</name>
    <dbReference type="NCBI Taxonomy" id="2054627"/>
    <lineage>
        <taxon>Bacteria</taxon>
        <taxon>Pseudomonadati</taxon>
        <taxon>Pseudomonadota</taxon>
        <taxon>Alphaproteobacteria</taxon>
        <taxon>Sphingomonadales</taxon>
        <taxon>Erythrobacteraceae</taxon>
        <taxon>Alteraurantiacibacter</taxon>
    </lineage>
</organism>
<evidence type="ECO:0000256" key="1">
    <source>
        <dbReference type="SAM" id="SignalP"/>
    </source>
</evidence>
<feature type="signal peptide" evidence="1">
    <location>
        <begin position="1"/>
        <end position="32"/>
    </location>
</feature>
<evidence type="ECO:0000313" key="3">
    <source>
        <dbReference type="Proteomes" id="UP001595378"/>
    </source>
</evidence>
<evidence type="ECO:0000313" key="2">
    <source>
        <dbReference type="EMBL" id="MFC3101754.1"/>
    </source>
</evidence>
<protein>
    <submittedName>
        <fullName evidence="2">Uncharacterized protein</fullName>
    </submittedName>
</protein>
<dbReference type="RefSeq" id="WP_336918796.1">
    <property type="nucleotide sequence ID" value="NZ_JBANRN010000006.1"/>
</dbReference>
<dbReference type="Proteomes" id="UP001595378">
    <property type="component" value="Unassembled WGS sequence"/>
</dbReference>
<dbReference type="EMBL" id="JBHRSU010000035">
    <property type="protein sequence ID" value="MFC3101754.1"/>
    <property type="molecule type" value="Genomic_DNA"/>
</dbReference>
<proteinExistence type="predicted"/>
<comment type="caution">
    <text evidence="2">The sequence shown here is derived from an EMBL/GenBank/DDBJ whole genome shotgun (WGS) entry which is preliminary data.</text>
</comment>
<name>A0ABV7EGA3_9SPHN</name>